<reference evidence="4" key="1">
    <citation type="journal article" date="2020" name="Stud. Mycol.">
        <title>101 Dothideomycetes genomes: a test case for predicting lifestyles and emergence of pathogens.</title>
        <authorList>
            <person name="Haridas S."/>
            <person name="Albert R."/>
            <person name="Binder M."/>
            <person name="Bloem J."/>
            <person name="Labutti K."/>
            <person name="Salamov A."/>
            <person name="Andreopoulos B."/>
            <person name="Baker S."/>
            <person name="Barry K."/>
            <person name="Bills G."/>
            <person name="Bluhm B."/>
            <person name="Cannon C."/>
            <person name="Castanera R."/>
            <person name="Culley D."/>
            <person name="Daum C."/>
            <person name="Ezra D."/>
            <person name="Gonzalez J."/>
            <person name="Henrissat B."/>
            <person name="Kuo A."/>
            <person name="Liang C."/>
            <person name="Lipzen A."/>
            <person name="Lutzoni F."/>
            <person name="Magnuson J."/>
            <person name="Mondo S."/>
            <person name="Nolan M."/>
            <person name="Ohm R."/>
            <person name="Pangilinan J."/>
            <person name="Park H.-J."/>
            <person name="Ramirez L."/>
            <person name="Alfaro M."/>
            <person name="Sun H."/>
            <person name="Tritt A."/>
            <person name="Yoshinaga Y."/>
            <person name="Zwiers L.-H."/>
            <person name="Turgeon B."/>
            <person name="Goodwin S."/>
            <person name="Spatafora J."/>
            <person name="Crous P."/>
            <person name="Grigoriev I."/>
        </authorList>
    </citation>
    <scope>NUCLEOTIDE SEQUENCE</scope>
    <source>
        <strain evidence="4">CBS 121410</strain>
    </source>
</reference>
<organism evidence="4 5">
    <name type="scientific">Saccharata proteae CBS 121410</name>
    <dbReference type="NCBI Taxonomy" id="1314787"/>
    <lineage>
        <taxon>Eukaryota</taxon>
        <taxon>Fungi</taxon>
        <taxon>Dikarya</taxon>
        <taxon>Ascomycota</taxon>
        <taxon>Pezizomycotina</taxon>
        <taxon>Dothideomycetes</taxon>
        <taxon>Dothideomycetes incertae sedis</taxon>
        <taxon>Botryosphaeriales</taxon>
        <taxon>Saccharataceae</taxon>
        <taxon>Saccharata</taxon>
    </lineage>
</organism>
<dbReference type="SUPFAM" id="SSF50978">
    <property type="entry name" value="WD40 repeat-like"/>
    <property type="match status" value="1"/>
</dbReference>
<evidence type="ECO:0000259" key="2">
    <source>
        <dbReference type="Pfam" id="PF12816"/>
    </source>
</evidence>
<dbReference type="InterPro" id="IPR036322">
    <property type="entry name" value="WD40_repeat_dom_sf"/>
</dbReference>
<dbReference type="EMBL" id="ML978717">
    <property type="protein sequence ID" value="KAF2088113.1"/>
    <property type="molecule type" value="Genomic_DNA"/>
</dbReference>
<feature type="region of interest" description="Disordered" evidence="1">
    <location>
        <begin position="1489"/>
        <end position="1528"/>
    </location>
</feature>
<dbReference type="GO" id="GO:0030897">
    <property type="term" value="C:HOPS complex"/>
    <property type="evidence" value="ECO:0007669"/>
    <property type="project" value="TreeGrafter"/>
</dbReference>
<keyword evidence="5" id="KW-1185">Reference proteome</keyword>
<dbReference type="PANTHER" id="PTHR12616">
    <property type="entry name" value="VACUOLAR PROTEIN SORTING VPS41"/>
    <property type="match status" value="1"/>
</dbReference>
<dbReference type="GO" id="GO:0005770">
    <property type="term" value="C:late endosome"/>
    <property type="evidence" value="ECO:0007669"/>
    <property type="project" value="TreeGrafter"/>
</dbReference>
<feature type="compositionally biased region" description="Basic and acidic residues" evidence="1">
    <location>
        <begin position="1489"/>
        <end position="1503"/>
    </location>
</feature>
<dbReference type="InterPro" id="IPR025941">
    <property type="entry name" value="Vps8_central_dom"/>
</dbReference>
<evidence type="ECO:0000313" key="4">
    <source>
        <dbReference type="EMBL" id="KAF2088113.1"/>
    </source>
</evidence>
<accession>A0A9P4HWL9</accession>
<feature type="domain" description="Vacuolar protein sorting-associated protein 8 central" evidence="2">
    <location>
        <begin position="715"/>
        <end position="915"/>
    </location>
</feature>
<dbReference type="Proteomes" id="UP000799776">
    <property type="component" value="Unassembled WGS sequence"/>
</dbReference>
<feature type="domain" description="VPS8-like TPR-like repeats" evidence="3">
    <location>
        <begin position="1259"/>
        <end position="1450"/>
    </location>
</feature>
<name>A0A9P4HWL9_9PEZI</name>
<comment type="caution">
    <text evidence="4">The sequence shown here is derived from an EMBL/GenBank/DDBJ whole genome shotgun (WGS) entry which is preliminary data.</text>
</comment>
<dbReference type="GO" id="GO:0034058">
    <property type="term" value="P:endosomal vesicle fusion"/>
    <property type="evidence" value="ECO:0007669"/>
    <property type="project" value="TreeGrafter"/>
</dbReference>
<evidence type="ECO:0000313" key="5">
    <source>
        <dbReference type="Proteomes" id="UP000799776"/>
    </source>
</evidence>
<dbReference type="Pfam" id="PF23410">
    <property type="entry name" value="Beta-prop_VPS8"/>
    <property type="match status" value="1"/>
</dbReference>
<feature type="compositionally biased region" description="Polar residues" evidence="1">
    <location>
        <begin position="110"/>
        <end position="119"/>
    </location>
</feature>
<dbReference type="GO" id="GO:0006623">
    <property type="term" value="P:protein targeting to vacuole"/>
    <property type="evidence" value="ECO:0007669"/>
    <property type="project" value="InterPro"/>
</dbReference>
<dbReference type="PANTHER" id="PTHR12616:SF8">
    <property type="entry name" value="VACUOLAR PROTEIN SORTING-ASSOCIATED PROTEIN 8 HOMOLOG"/>
    <property type="match status" value="1"/>
</dbReference>
<dbReference type="OrthoDB" id="289913at2759"/>
<dbReference type="InterPro" id="IPR059070">
    <property type="entry name" value="TPR_VPS8_2"/>
</dbReference>
<dbReference type="Pfam" id="PF25066">
    <property type="entry name" value="TPR_VPS8_2"/>
    <property type="match status" value="1"/>
</dbReference>
<dbReference type="InterPro" id="IPR045111">
    <property type="entry name" value="Vps41/Vps8"/>
</dbReference>
<sequence length="1573" mass="172390">MSSEDGESDVSSGLKDGDVDDAPQNAAEALVEPERIGTPDSQIKRIISQEQEDLDGADVVSDTNGLSFDRYGSVKRPTEEVASESPAATPFSPEGSISTPDETPSIHGSLISSPGSSVPASHASLSRPALQPFERRFSSRISPSPWASPRPSSPAFLNIHSRQSSLSSQLLRNQDEADTPQPPWEVVRWTKLKKVSGQAFSEIGKRNFGRPTCMAVAASIVIGTSKGLILVFDYHQTLKSIIGPGTKAIECGSVTSLAISADHTTVAGGHASGNIFTWELARSAKPFLHIPPLDRHLIGNRTGDGHVSDASILHVGFLGTRHTALVSADDGGMAFSHLATRGLGAVGRTVKTTRILGRYPASPDTVERPRKPSSVLAFSPLPLGNVEQPTDGLGLTALLTPYLLVIVSTTPIAETQHKASRPKEIAPHGALSGCLAWFPAVKLKNTGGESVQAVSKTKLVYCWCNILTVLDVEATEHEEKNKPPSLHFHPRSRWRAEEAIVAVQWLSRSVLSVLTISQRLIILEDTALRMTDSFDLLQKHIFHQDLFSKQLHPVVEQLDEEDVSMHGVVADAFYMSFRAYKGRLFLLGFNDVSIGTLSNWADRLLALMEEGDYIAAIELATSYYNGDADKLTVGLSEDAASRHAMVQEKLVDMISASLKYTFARTQSSEGEESKQERISELANVTFIACLSMQETDFLFEDVYAAFEDASAQPAFFSTLEPYILNEEITAVPPDVLKDLISHYAVQGRTATLEEMICRLDTSTLDIDQVTILCRQFNLYDALPYVWTQALRDYVTPLIDLLKVLQILVTDAATDDAVQEHYMASAMKIFPYLAYTLTGRIYPNGLPLSDVEADEAKAALYSYLFSGKHVEWPKGSGDVFLVQSSDADELDQSFPYLRLILRFDTASFMSMLNEAFEDSYLNGDQASSPDGLANGFSPERSFARRPTRQYILNILLGIVSEGRFEPEDVIYVYMFVARNLPKFPQYIMLPGSALHRLLEGLCDCPSEAVADDCQLSVEYLLSVYHPSNLESLVPLFERAGFHRVLKSVYAGAKQYARLLQAYLNDQDDRTAVFDCITNCLRPSRGLNKKQLAEFEAVIITNAQILADIDAAQAAQTLKAYAPSLLPGFFRALEADSYLQYIFLRAILEPEQDTAMAHMGSPLDPSTAGFIESYVQLMCKYNPLHVADYISLLRTGDLRLNAVLPAMEASGVIDAAVMLMAQDGLARDAMTRLIKHLGTLETALAGLLDAVGESPDAANAEEAAEDLLDAVQKYVKIGIWLCQGQSKRVKTNRRDHKRRSESPDETDLDEDELLWLDLIDTIVSITKNVTESASDVPEATNPSSGSIDTGRITTALRAAVQQTFSALLASTAAANAPIPSQSQPQQHGPSFLAILRTFLGRAARSAPSLSDLRAVLADVFAAYAFEETLLALANRELDRDVFAQVDEVNRLRQRGWRPRGNVCEGCRNRVWGPGAGGGVWEKWVERREREALGRRGKGGREDRGKGKAVGVVEDEGGGASDGRGDGEGTREEQDPLVVFACRHLWHRSCLVARMGEVENEMVEQGERAFRCPLEG</sequence>
<proteinExistence type="predicted"/>
<feature type="region of interest" description="Disordered" evidence="1">
    <location>
        <begin position="1"/>
        <end position="129"/>
    </location>
</feature>
<evidence type="ECO:0000259" key="3">
    <source>
        <dbReference type="Pfam" id="PF25066"/>
    </source>
</evidence>
<protein>
    <recommendedName>
        <fullName evidence="6">Vacuolar protein sorting-associated protein 8 central domain-containing protein</fullName>
    </recommendedName>
</protein>
<dbReference type="Pfam" id="PF12816">
    <property type="entry name" value="TPR_Vps8"/>
    <property type="match status" value="1"/>
</dbReference>
<evidence type="ECO:0008006" key="6">
    <source>
        <dbReference type="Google" id="ProtNLM"/>
    </source>
</evidence>
<evidence type="ECO:0000256" key="1">
    <source>
        <dbReference type="SAM" id="MobiDB-lite"/>
    </source>
</evidence>
<gene>
    <name evidence="4" type="ORF">K490DRAFT_40356</name>
</gene>